<evidence type="ECO:0000313" key="3">
    <source>
        <dbReference type="Proteomes" id="UP001295794"/>
    </source>
</evidence>
<comment type="caution">
    <text evidence="2">The sequence shown here is derived from an EMBL/GenBank/DDBJ whole genome shotgun (WGS) entry which is preliminary data.</text>
</comment>
<keyword evidence="3" id="KW-1185">Reference proteome</keyword>
<protein>
    <submittedName>
        <fullName evidence="2">Uncharacterized protein</fullName>
    </submittedName>
</protein>
<dbReference type="EMBL" id="CAVNYO010000040">
    <property type="protein sequence ID" value="CAK5263381.1"/>
    <property type="molecule type" value="Genomic_DNA"/>
</dbReference>
<dbReference type="Proteomes" id="UP001295794">
    <property type="component" value="Unassembled WGS sequence"/>
</dbReference>
<reference evidence="2" key="1">
    <citation type="submission" date="2023-11" db="EMBL/GenBank/DDBJ databases">
        <authorList>
            <person name="De Vega J J."/>
            <person name="De Vega J J."/>
        </authorList>
    </citation>
    <scope>NUCLEOTIDE SEQUENCE</scope>
</reference>
<feature type="region of interest" description="Disordered" evidence="1">
    <location>
        <begin position="84"/>
        <end position="149"/>
    </location>
</feature>
<sequence length="280" mass="31903">MSSLTHAAAMESWEVGCRGRLRMIFKPLRGSRGLKSVLSPRKHEVRVLYLGVLRLVRFRQFGGRRETRQPIACSGPVHLPCARYQRGRRQDPKCSSRRNSPRSRWCSPQQRDRRQRLDGLHRDRAPQPDHPRKRPRASDSPHRRREYRHVPVAAARARRAQLRKHDDRPAALSPVRPAEDVLLGRRAAHWTVGRAARQHGVRRLDGRHRAHPRFGLQRRQDALQHVADHGDHAYGGRVLAGVAVDGRAGSGLGGRCAASCPAVRFYPMCTKMRVGLRARE</sequence>
<gene>
    <name evidence="2" type="ORF">MYCIT1_LOCUS2840</name>
</gene>
<evidence type="ECO:0000256" key="1">
    <source>
        <dbReference type="SAM" id="MobiDB-lite"/>
    </source>
</evidence>
<accession>A0AAD2JUZ0</accession>
<evidence type="ECO:0000313" key="2">
    <source>
        <dbReference type="EMBL" id="CAK5263381.1"/>
    </source>
</evidence>
<proteinExistence type="predicted"/>
<organism evidence="2 3">
    <name type="scientific">Mycena citricolor</name>
    <dbReference type="NCBI Taxonomy" id="2018698"/>
    <lineage>
        <taxon>Eukaryota</taxon>
        <taxon>Fungi</taxon>
        <taxon>Dikarya</taxon>
        <taxon>Basidiomycota</taxon>
        <taxon>Agaricomycotina</taxon>
        <taxon>Agaricomycetes</taxon>
        <taxon>Agaricomycetidae</taxon>
        <taxon>Agaricales</taxon>
        <taxon>Marasmiineae</taxon>
        <taxon>Mycenaceae</taxon>
        <taxon>Mycena</taxon>
    </lineage>
</organism>
<name>A0AAD2JUZ0_9AGAR</name>
<feature type="compositionally biased region" description="Basic and acidic residues" evidence="1">
    <location>
        <begin position="110"/>
        <end position="141"/>
    </location>
</feature>
<dbReference type="AlphaFoldDB" id="A0AAD2JUZ0"/>